<feature type="region of interest" description="Disordered" evidence="1">
    <location>
        <begin position="257"/>
        <end position="283"/>
    </location>
</feature>
<sequence length="438" mass="49559">MGRRPNNIPQELWEKKYELPGFDESEAEEAYLYQLTLPQLKVLCSRYKSYGLRVSGKKPDLLESLVRLSDEKSRWTFKQPAKRTHKGLQPGTRKTSTKRKYKQRLEEKGVIFTESSHTKHIRGMRKRTEAEMDTEMDYIDRYMALHPEYYQPMQPTPQISVEPKPSLVAQIGDVMETKLHQFARSIGHHSLTDVVTEPQPMVLPSLSSFLPPPPVPAPLSHSNAALPPPPSTPSISHSHLNLIDEVSTSTQTPRAVFSASAFQSSPEATTPLDYPSASMDNPLSTAQPRIKTLRIWVGTPKETVLVFDQTQLPEPPSLTFCKDLDELGRLWCETNPGFCEDECVLKISGRGIAYQHWRNVFKHGSKTSPDTRWEGLRKKWDVWRVIGVYYTAQGKEAFWNEFTVDGSRLRQTAILEILCARSPNSTKGLNGNGKAVGT</sequence>
<dbReference type="Proteomes" id="UP001383192">
    <property type="component" value="Unassembled WGS sequence"/>
</dbReference>
<name>A0AAW0CTI0_9AGAR</name>
<evidence type="ECO:0000256" key="1">
    <source>
        <dbReference type="SAM" id="MobiDB-lite"/>
    </source>
</evidence>
<evidence type="ECO:0000313" key="2">
    <source>
        <dbReference type="EMBL" id="KAK7043111.1"/>
    </source>
</evidence>
<accession>A0AAW0CTI0</accession>
<gene>
    <name evidence="2" type="ORF">VNI00_008465</name>
</gene>
<feature type="region of interest" description="Disordered" evidence="1">
    <location>
        <begin position="76"/>
        <end position="100"/>
    </location>
</feature>
<dbReference type="AlphaFoldDB" id="A0AAW0CTI0"/>
<keyword evidence="3" id="KW-1185">Reference proteome</keyword>
<evidence type="ECO:0000313" key="3">
    <source>
        <dbReference type="Proteomes" id="UP001383192"/>
    </source>
</evidence>
<dbReference type="EMBL" id="JAYKXP010000029">
    <property type="protein sequence ID" value="KAK7043111.1"/>
    <property type="molecule type" value="Genomic_DNA"/>
</dbReference>
<comment type="caution">
    <text evidence="2">The sequence shown here is derived from an EMBL/GenBank/DDBJ whole genome shotgun (WGS) entry which is preliminary data.</text>
</comment>
<protein>
    <recommendedName>
        <fullName evidence="4">SAP domain-containing protein</fullName>
    </recommendedName>
</protein>
<reference evidence="2 3" key="1">
    <citation type="submission" date="2024-01" db="EMBL/GenBank/DDBJ databases">
        <title>A draft genome for a cacao thread blight-causing isolate of Paramarasmius palmivorus.</title>
        <authorList>
            <person name="Baruah I.K."/>
            <person name="Bukari Y."/>
            <person name="Amoako-Attah I."/>
            <person name="Meinhardt L.W."/>
            <person name="Bailey B.A."/>
            <person name="Cohen S.P."/>
        </authorList>
    </citation>
    <scope>NUCLEOTIDE SEQUENCE [LARGE SCALE GENOMIC DNA]</scope>
    <source>
        <strain evidence="2 3">GH-12</strain>
    </source>
</reference>
<proteinExistence type="predicted"/>
<evidence type="ECO:0008006" key="4">
    <source>
        <dbReference type="Google" id="ProtNLM"/>
    </source>
</evidence>
<organism evidence="2 3">
    <name type="scientific">Paramarasmius palmivorus</name>
    <dbReference type="NCBI Taxonomy" id="297713"/>
    <lineage>
        <taxon>Eukaryota</taxon>
        <taxon>Fungi</taxon>
        <taxon>Dikarya</taxon>
        <taxon>Basidiomycota</taxon>
        <taxon>Agaricomycotina</taxon>
        <taxon>Agaricomycetes</taxon>
        <taxon>Agaricomycetidae</taxon>
        <taxon>Agaricales</taxon>
        <taxon>Marasmiineae</taxon>
        <taxon>Marasmiaceae</taxon>
        <taxon>Paramarasmius</taxon>
    </lineage>
</organism>